<dbReference type="Proteomes" id="UP000001861">
    <property type="component" value="Unassembled WGS sequence"/>
</dbReference>
<dbReference type="RefSeq" id="XP_002910944.1">
    <property type="nucleotide sequence ID" value="XM_002910898.1"/>
</dbReference>
<dbReference type="HOGENOM" id="CLU_765076_0_0_1"/>
<name>D6RNY7_COPC7</name>
<protein>
    <submittedName>
        <fullName evidence="2">Uncharacterized protein</fullName>
    </submittedName>
</protein>
<dbReference type="GeneID" id="9378268"/>
<dbReference type="InParanoid" id="D6RNY7"/>
<feature type="compositionally biased region" description="Gly residues" evidence="1">
    <location>
        <begin position="161"/>
        <end position="180"/>
    </location>
</feature>
<dbReference type="VEuPathDB" id="FungiDB:CC1G_14922"/>
<evidence type="ECO:0000313" key="2">
    <source>
        <dbReference type="EMBL" id="EFI27450.1"/>
    </source>
</evidence>
<gene>
    <name evidence="2" type="ORF">CC1G_14922</name>
</gene>
<sequence length="362" mass="37917">MSSVTQNLATPTSDWTSGELISFNIHIEDVGAAAILNRNMEDLEGGPVPPLVPKEIWENASCPSWENGKDAEDGENAEDVRKFFRYLEFIENGKGRDGGGGGGGTPTGTWSSTTNRVLDLMSFLLGLMEFDQSRSQSSGYSQSHGGGRRQIQIQRRRDGGGEGGGGGLGGGTGGGGGSGGRAILRGVETTLPMPGGNVKAKLNLVVADKHQIYLIVYDCRSSFLSSNPEPRLIAQSIAAFAQTNVRRSNAGLPPYPGLYIPAIIMYASAPVFYRVPVTSGFVDAMRGGGYPGRMRVMRFVPPLGGGGGGGLGGREGGGGGGGGVGGNGGGRVERYKELGMVDLETRKVILRCLQAFRNVVIM</sequence>
<feature type="compositionally biased region" description="Low complexity" evidence="1">
    <location>
        <begin position="135"/>
        <end position="153"/>
    </location>
</feature>
<organism evidence="2 3">
    <name type="scientific">Coprinopsis cinerea (strain Okayama-7 / 130 / ATCC MYA-4618 / FGSC 9003)</name>
    <name type="common">Inky cap fungus</name>
    <name type="synonym">Hormographiella aspergillata</name>
    <dbReference type="NCBI Taxonomy" id="240176"/>
    <lineage>
        <taxon>Eukaryota</taxon>
        <taxon>Fungi</taxon>
        <taxon>Dikarya</taxon>
        <taxon>Basidiomycota</taxon>
        <taxon>Agaricomycotina</taxon>
        <taxon>Agaricomycetes</taxon>
        <taxon>Agaricomycetidae</taxon>
        <taxon>Agaricales</taxon>
        <taxon>Agaricineae</taxon>
        <taxon>Psathyrellaceae</taxon>
        <taxon>Coprinopsis</taxon>
    </lineage>
</organism>
<comment type="caution">
    <text evidence="2">The sequence shown here is derived from an EMBL/GenBank/DDBJ whole genome shotgun (WGS) entry which is preliminary data.</text>
</comment>
<dbReference type="OMA" id="GRIQIMQ"/>
<reference evidence="2 3" key="1">
    <citation type="journal article" date="2010" name="Proc. Natl. Acad. Sci. U.S.A.">
        <title>Insights into evolution of multicellular fungi from the assembled chromosomes of the mushroom Coprinopsis cinerea (Coprinus cinereus).</title>
        <authorList>
            <person name="Stajich J.E."/>
            <person name="Wilke S.K."/>
            <person name="Ahren D."/>
            <person name="Au C.H."/>
            <person name="Birren B.W."/>
            <person name="Borodovsky M."/>
            <person name="Burns C."/>
            <person name="Canback B."/>
            <person name="Casselton L.A."/>
            <person name="Cheng C.K."/>
            <person name="Deng J."/>
            <person name="Dietrich F.S."/>
            <person name="Fargo D.C."/>
            <person name="Farman M.L."/>
            <person name="Gathman A.C."/>
            <person name="Goldberg J."/>
            <person name="Guigo R."/>
            <person name="Hoegger P.J."/>
            <person name="Hooker J.B."/>
            <person name="Huggins A."/>
            <person name="James T.Y."/>
            <person name="Kamada T."/>
            <person name="Kilaru S."/>
            <person name="Kodira C."/>
            <person name="Kues U."/>
            <person name="Kupfer D."/>
            <person name="Kwan H.S."/>
            <person name="Lomsadze A."/>
            <person name="Li W."/>
            <person name="Lilly W.W."/>
            <person name="Ma L.J."/>
            <person name="Mackey A.J."/>
            <person name="Manning G."/>
            <person name="Martin F."/>
            <person name="Muraguchi H."/>
            <person name="Natvig D.O."/>
            <person name="Palmerini H."/>
            <person name="Ramesh M.A."/>
            <person name="Rehmeyer C.J."/>
            <person name="Roe B.A."/>
            <person name="Shenoy N."/>
            <person name="Stanke M."/>
            <person name="Ter-Hovhannisyan V."/>
            <person name="Tunlid A."/>
            <person name="Velagapudi R."/>
            <person name="Vision T.J."/>
            <person name="Zeng Q."/>
            <person name="Zolan M.E."/>
            <person name="Pukkila P.J."/>
        </authorList>
    </citation>
    <scope>NUCLEOTIDE SEQUENCE [LARGE SCALE GENOMIC DNA]</scope>
    <source>
        <strain evidence="3">Okayama-7 / 130 / ATCC MYA-4618 / FGSC 9003</strain>
    </source>
</reference>
<evidence type="ECO:0000313" key="3">
    <source>
        <dbReference type="Proteomes" id="UP000001861"/>
    </source>
</evidence>
<proteinExistence type="predicted"/>
<accession>D6RNY7</accession>
<evidence type="ECO:0000256" key="1">
    <source>
        <dbReference type="SAM" id="MobiDB-lite"/>
    </source>
</evidence>
<dbReference type="EMBL" id="AACS02000007">
    <property type="protein sequence ID" value="EFI27450.1"/>
    <property type="molecule type" value="Genomic_DNA"/>
</dbReference>
<dbReference type="KEGG" id="cci:CC1G_14922"/>
<dbReference type="OrthoDB" id="3213671at2759"/>
<feature type="region of interest" description="Disordered" evidence="1">
    <location>
        <begin position="135"/>
        <end position="180"/>
    </location>
</feature>
<keyword evidence="3" id="KW-1185">Reference proteome</keyword>
<dbReference type="AlphaFoldDB" id="D6RNY7"/>